<dbReference type="Proteomes" id="UP001458415">
    <property type="component" value="Unassembled WGS sequence"/>
</dbReference>
<feature type="transmembrane region" description="Helical" evidence="5">
    <location>
        <begin position="104"/>
        <end position="126"/>
    </location>
</feature>
<keyword evidence="4 5" id="KW-0472">Membrane</keyword>
<evidence type="ECO:0000259" key="6">
    <source>
        <dbReference type="Pfam" id="PF00324"/>
    </source>
</evidence>
<evidence type="ECO:0000313" key="7">
    <source>
        <dbReference type="EMBL" id="MER6975820.1"/>
    </source>
</evidence>
<dbReference type="InterPro" id="IPR004841">
    <property type="entry name" value="AA-permease/SLC12A_dom"/>
</dbReference>
<dbReference type="InterPro" id="IPR050367">
    <property type="entry name" value="APC_superfamily"/>
</dbReference>
<sequence>MKHSSATALAPLAGGLDEEQDELKGNLGVAAIVMIVVAGAAPLGVIASSMPIMLLLTETYILPVYYVLAGAFFILFSVGFVAVSKFVPRAAAFYTYIQAGLGRVPGVASAILTVCSYVVMVASIHVYSGLLISNLVQSYTDLDSPWWAWSLLQVAIIGSIGFRNIDLGVKVLFILVGIEIAFILIMNVFTLVQGGAQGLSARPFHATLIHGDTLGIGVMFAAIGFFGFEAITVFRGESKDPERTVPRATYTALVGVAIFYIFTSWVVVMGTGPDGAIAAALADPEFVIIHQAATFVGAVFGDLLQVLIITSLFACALAFHNVTARCQFNLGKSGVAPKWLGKAHPVLGSPSRSSLVVSVTCLALIAIPLFTGVDPYLDFYVWMSGAGALGIIALMALTSVSIVMFFARTKLDTRVWNSRIAPTLTALALLALLVLVVINFPLLVSGKTAALVIGFAMLGLFGAGLVYGMVLKLKRPEAYAHLGTFAAAHDAGDEQQTAGKKVLR</sequence>
<evidence type="ECO:0000256" key="4">
    <source>
        <dbReference type="ARBA" id="ARBA00023136"/>
    </source>
</evidence>
<dbReference type="Pfam" id="PF00324">
    <property type="entry name" value="AA_permease"/>
    <property type="match status" value="1"/>
</dbReference>
<protein>
    <submittedName>
        <fullName evidence="7">APC family permease</fullName>
    </submittedName>
</protein>
<reference evidence="7 8" key="1">
    <citation type="submission" date="2024-06" db="EMBL/GenBank/DDBJ databases">
        <title>The Natural Products Discovery Center: Release of the First 8490 Sequenced Strains for Exploring Actinobacteria Biosynthetic Diversity.</title>
        <authorList>
            <person name="Kalkreuter E."/>
            <person name="Kautsar S.A."/>
            <person name="Yang D."/>
            <person name="Bader C.D."/>
            <person name="Teijaro C.N."/>
            <person name="Fluegel L."/>
            <person name="Davis C.M."/>
            <person name="Simpson J.R."/>
            <person name="Lauterbach L."/>
            <person name="Steele A.D."/>
            <person name="Gui C."/>
            <person name="Meng S."/>
            <person name="Li G."/>
            <person name="Viehrig K."/>
            <person name="Ye F."/>
            <person name="Su P."/>
            <person name="Kiefer A.F."/>
            <person name="Nichols A."/>
            <person name="Cepeda A.J."/>
            <person name="Yan W."/>
            <person name="Fan B."/>
            <person name="Jiang Y."/>
            <person name="Adhikari A."/>
            <person name="Zheng C.-J."/>
            <person name="Schuster L."/>
            <person name="Cowan T.M."/>
            <person name="Smanski M.J."/>
            <person name="Chevrette M.G."/>
            <person name="De Carvalho L.P.S."/>
            <person name="Shen B."/>
        </authorList>
    </citation>
    <scope>NUCLEOTIDE SEQUENCE [LARGE SCALE GENOMIC DNA]</scope>
    <source>
        <strain evidence="7 8">NPDC000634</strain>
    </source>
</reference>
<keyword evidence="2 5" id="KW-0812">Transmembrane</keyword>
<feature type="transmembrane region" description="Helical" evidence="5">
    <location>
        <begin position="288"/>
        <end position="319"/>
    </location>
</feature>
<proteinExistence type="predicted"/>
<evidence type="ECO:0000256" key="5">
    <source>
        <dbReference type="SAM" id="Phobius"/>
    </source>
</evidence>
<feature type="transmembrane region" description="Helical" evidence="5">
    <location>
        <begin position="449"/>
        <end position="470"/>
    </location>
</feature>
<organism evidence="7 8">
    <name type="scientific">Streptomyces carpinensis</name>
    <dbReference type="NCBI Taxonomy" id="66369"/>
    <lineage>
        <taxon>Bacteria</taxon>
        <taxon>Bacillati</taxon>
        <taxon>Actinomycetota</taxon>
        <taxon>Actinomycetes</taxon>
        <taxon>Kitasatosporales</taxon>
        <taxon>Streptomycetaceae</taxon>
        <taxon>Streptomyces</taxon>
    </lineage>
</organism>
<gene>
    <name evidence="7" type="ORF">ABT317_01820</name>
</gene>
<feature type="transmembrane region" description="Helical" evidence="5">
    <location>
        <begin position="146"/>
        <end position="165"/>
    </location>
</feature>
<feature type="transmembrane region" description="Helical" evidence="5">
    <location>
        <begin position="379"/>
        <end position="407"/>
    </location>
</feature>
<evidence type="ECO:0000256" key="1">
    <source>
        <dbReference type="ARBA" id="ARBA00004141"/>
    </source>
</evidence>
<feature type="transmembrane region" description="Helical" evidence="5">
    <location>
        <begin position="248"/>
        <end position="268"/>
    </location>
</feature>
<keyword evidence="3 5" id="KW-1133">Transmembrane helix</keyword>
<dbReference type="Gene3D" id="1.20.1740.10">
    <property type="entry name" value="Amino acid/polyamine transporter I"/>
    <property type="match status" value="1"/>
</dbReference>
<feature type="transmembrane region" description="Helical" evidence="5">
    <location>
        <begin position="60"/>
        <end position="83"/>
    </location>
</feature>
<keyword evidence="8" id="KW-1185">Reference proteome</keyword>
<dbReference type="PANTHER" id="PTHR42770">
    <property type="entry name" value="AMINO ACID TRANSPORTER-RELATED"/>
    <property type="match status" value="1"/>
</dbReference>
<feature type="transmembrane region" description="Helical" evidence="5">
    <location>
        <begin position="419"/>
        <end position="443"/>
    </location>
</feature>
<feature type="transmembrane region" description="Helical" evidence="5">
    <location>
        <begin position="214"/>
        <end position="236"/>
    </location>
</feature>
<comment type="caution">
    <text evidence="7">The sequence shown here is derived from an EMBL/GenBank/DDBJ whole genome shotgun (WGS) entry which is preliminary data.</text>
</comment>
<feature type="transmembrane region" description="Helical" evidence="5">
    <location>
        <begin position="355"/>
        <end position="373"/>
    </location>
</feature>
<feature type="transmembrane region" description="Helical" evidence="5">
    <location>
        <begin position="172"/>
        <end position="194"/>
    </location>
</feature>
<evidence type="ECO:0000313" key="8">
    <source>
        <dbReference type="Proteomes" id="UP001458415"/>
    </source>
</evidence>
<evidence type="ECO:0000256" key="3">
    <source>
        <dbReference type="ARBA" id="ARBA00022989"/>
    </source>
</evidence>
<dbReference type="PIRSF" id="PIRSF006060">
    <property type="entry name" value="AA_transporter"/>
    <property type="match status" value="1"/>
</dbReference>
<dbReference type="EMBL" id="JBEPCU010000011">
    <property type="protein sequence ID" value="MER6975820.1"/>
    <property type="molecule type" value="Genomic_DNA"/>
</dbReference>
<name>A0ABV1VV60_9ACTN</name>
<evidence type="ECO:0000256" key="2">
    <source>
        <dbReference type="ARBA" id="ARBA00022692"/>
    </source>
</evidence>
<feature type="transmembrane region" description="Helical" evidence="5">
    <location>
        <begin position="29"/>
        <end position="54"/>
    </location>
</feature>
<accession>A0ABV1VV60</accession>
<comment type="subcellular location">
    <subcellularLocation>
        <location evidence="1">Membrane</location>
        <topology evidence="1">Multi-pass membrane protein</topology>
    </subcellularLocation>
</comment>
<feature type="domain" description="Amino acid permease/ SLC12A" evidence="6">
    <location>
        <begin position="32"/>
        <end position="444"/>
    </location>
</feature>
<dbReference type="RefSeq" id="WP_086725095.1">
    <property type="nucleotide sequence ID" value="NZ_MUBM01000081.1"/>
</dbReference>
<dbReference type="PANTHER" id="PTHR42770:SF16">
    <property type="entry name" value="AMINO ACID PERMEASE"/>
    <property type="match status" value="1"/>
</dbReference>